<dbReference type="Proteomes" id="UP000604765">
    <property type="component" value="Unassembled WGS sequence"/>
</dbReference>
<evidence type="ECO:0000313" key="12">
    <source>
        <dbReference type="EMBL" id="GHP13126.1"/>
    </source>
</evidence>
<dbReference type="EMBL" id="BNJR01000006">
    <property type="protein sequence ID" value="GHP13126.1"/>
    <property type="molecule type" value="Genomic_DNA"/>
</dbReference>
<feature type="domain" description="GHMP kinase N-terminal" evidence="10">
    <location>
        <begin position="66"/>
        <end position="144"/>
    </location>
</feature>
<feature type="binding site" evidence="9">
    <location>
        <begin position="94"/>
        <end position="104"/>
    </location>
    <ligand>
        <name>ATP</name>
        <dbReference type="ChEBI" id="CHEBI:30616"/>
    </ligand>
</feature>
<dbReference type="InterPro" id="IPR004424">
    <property type="entry name" value="IspE"/>
</dbReference>
<evidence type="ECO:0000256" key="9">
    <source>
        <dbReference type="HAMAP-Rule" id="MF_00061"/>
    </source>
</evidence>
<dbReference type="Gene3D" id="3.30.230.10">
    <property type="match status" value="1"/>
</dbReference>
<keyword evidence="4 9" id="KW-0808">Transferase</keyword>
<keyword evidence="7 9" id="KW-0067">ATP-binding</keyword>
<dbReference type="InterPro" id="IPR036554">
    <property type="entry name" value="GHMP_kinase_C_sf"/>
</dbReference>
<proteinExistence type="inferred from homology"/>
<comment type="similarity">
    <text evidence="1 9">Belongs to the GHMP kinase family. IspE subfamily.</text>
</comment>
<keyword evidence="13" id="KW-1185">Reference proteome</keyword>
<evidence type="ECO:0000313" key="13">
    <source>
        <dbReference type="Proteomes" id="UP000604765"/>
    </source>
</evidence>
<evidence type="ECO:0000256" key="5">
    <source>
        <dbReference type="ARBA" id="ARBA00022741"/>
    </source>
</evidence>
<feature type="active site" evidence="9">
    <location>
        <position position="10"/>
    </location>
</feature>
<protein>
    <recommendedName>
        <fullName evidence="3 9">4-diphosphocytidyl-2-C-methyl-D-erythritol kinase</fullName>
        <shortName evidence="9">CMK</shortName>
        <ecNumber evidence="2 9">2.7.1.148</ecNumber>
    </recommendedName>
    <alternativeName>
        <fullName evidence="8 9">4-(cytidine-5'-diphospho)-2-C-methyl-D-erythritol kinase</fullName>
    </alternativeName>
</protein>
<organism evidence="12 13">
    <name type="scientific">Lentilactobacillus fungorum</name>
    <dbReference type="NCBI Taxonomy" id="2201250"/>
    <lineage>
        <taxon>Bacteria</taxon>
        <taxon>Bacillati</taxon>
        <taxon>Bacillota</taxon>
        <taxon>Bacilli</taxon>
        <taxon>Lactobacillales</taxon>
        <taxon>Lactobacillaceae</taxon>
        <taxon>Lentilactobacillus</taxon>
    </lineage>
</organism>
<dbReference type="Gene3D" id="3.30.70.890">
    <property type="entry name" value="GHMP kinase, C-terminal domain"/>
    <property type="match status" value="1"/>
</dbReference>
<dbReference type="EC" id="2.7.1.148" evidence="2 9"/>
<reference evidence="12 13" key="1">
    <citation type="journal article" date="2021" name="Int. J. Syst. Evol. Microbiol.">
        <title>Lentilactobacillus fungorum sp. nov., isolated from spent mushroom substrates.</title>
        <authorList>
            <person name="Tohno M."/>
            <person name="Tanizawa Y."/>
            <person name="Kojima Y."/>
            <person name="Sakamoto M."/>
            <person name="Ohkuma M."/>
            <person name="Kobayashi H."/>
        </authorList>
    </citation>
    <scope>NUCLEOTIDE SEQUENCE [LARGE SCALE GENOMIC DNA]</scope>
    <source>
        <strain evidence="12 13">YK48G</strain>
    </source>
</reference>
<feature type="domain" description="GHMP kinase C-terminal" evidence="11">
    <location>
        <begin position="208"/>
        <end position="272"/>
    </location>
</feature>
<dbReference type="PANTHER" id="PTHR43527">
    <property type="entry name" value="4-DIPHOSPHOCYTIDYL-2-C-METHYL-D-ERYTHRITOL KINASE, CHLOROPLASTIC"/>
    <property type="match status" value="1"/>
</dbReference>
<accession>A0ABQ3VY64</accession>
<dbReference type="PIRSF" id="PIRSF010376">
    <property type="entry name" value="IspE"/>
    <property type="match status" value="1"/>
</dbReference>
<dbReference type="SUPFAM" id="SSF55060">
    <property type="entry name" value="GHMP Kinase, C-terminal domain"/>
    <property type="match status" value="1"/>
</dbReference>
<comment type="pathway">
    <text evidence="9">Isoprenoid biosynthesis; isopentenyl diphosphate biosynthesis via DXP pathway; isopentenyl diphosphate from 1-deoxy-D-xylulose 5-phosphate: step 3/6.</text>
</comment>
<dbReference type="HAMAP" id="MF_00061">
    <property type="entry name" value="IspE"/>
    <property type="match status" value="1"/>
</dbReference>
<sequence length="286" mass="31525">MKRIVRAPAKLNLGLDTPFTHPDGTIEWRMVMTSIGLSDHVQVETNHSEMIQIISDSGFLPNDKRNLAYQAAHLFLQETGITSGLTIKIKKRIPVAAGLGGGSSDAAAVLRALNEMFMTHLSLEEMARLGLQIDSDVPYCVYGRTALVSGRGEIVTPLKPLPKMWFVLAKPNVSVSTPRILRRLRYSRINHPEIDQLLAGIAQQNYHQIVANLGNTLEPITAASHPQIRIIKDRLLKYGADGSQMSGSGPTVFGVCRSESRAKRIYNSISGFCHEVYVTQPTCHDN</sequence>
<dbReference type="SUPFAM" id="SSF54211">
    <property type="entry name" value="Ribosomal protein S5 domain 2-like"/>
    <property type="match status" value="1"/>
</dbReference>
<evidence type="ECO:0000256" key="6">
    <source>
        <dbReference type="ARBA" id="ARBA00022777"/>
    </source>
</evidence>
<name>A0ABQ3VY64_9LACO</name>
<keyword evidence="5 9" id="KW-0547">Nucleotide-binding</keyword>
<comment type="catalytic activity">
    <reaction evidence="9">
        <text>4-CDP-2-C-methyl-D-erythritol + ATP = 4-CDP-2-C-methyl-D-erythritol 2-phosphate + ADP + H(+)</text>
        <dbReference type="Rhea" id="RHEA:18437"/>
        <dbReference type="ChEBI" id="CHEBI:15378"/>
        <dbReference type="ChEBI" id="CHEBI:30616"/>
        <dbReference type="ChEBI" id="CHEBI:57823"/>
        <dbReference type="ChEBI" id="CHEBI:57919"/>
        <dbReference type="ChEBI" id="CHEBI:456216"/>
        <dbReference type="EC" id="2.7.1.148"/>
    </reaction>
</comment>
<dbReference type="NCBIfam" id="TIGR00154">
    <property type="entry name" value="ispE"/>
    <property type="match status" value="1"/>
</dbReference>
<evidence type="ECO:0000256" key="4">
    <source>
        <dbReference type="ARBA" id="ARBA00022679"/>
    </source>
</evidence>
<dbReference type="InterPro" id="IPR014721">
    <property type="entry name" value="Ribsml_uS5_D2-typ_fold_subgr"/>
</dbReference>
<feature type="active site" evidence="9">
    <location>
        <position position="136"/>
    </location>
</feature>
<comment type="caution">
    <text evidence="12">The sequence shown here is derived from an EMBL/GenBank/DDBJ whole genome shotgun (WGS) entry which is preliminary data.</text>
</comment>
<evidence type="ECO:0000256" key="8">
    <source>
        <dbReference type="ARBA" id="ARBA00032554"/>
    </source>
</evidence>
<dbReference type="InterPro" id="IPR013750">
    <property type="entry name" value="GHMP_kinase_C_dom"/>
</dbReference>
<dbReference type="InterPro" id="IPR006204">
    <property type="entry name" value="GHMP_kinase_N_dom"/>
</dbReference>
<evidence type="ECO:0000256" key="3">
    <source>
        <dbReference type="ARBA" id="ARBA00017473"/>
    </source>
</evidence>
<keyword evidence="6 9" id="KW-0418">Kinase</keyword>
<dbReference type="InterPro" id="IPR020568">
    <property type="entry name" value="Ribosomal_Su5_D2-typ_SF"/>
</dbReference>
<evidence type="ECO:0000256" key="7">
    <source>
        <dbReference type="ARBA" id="ARBA00022840"/>
    </source>
</evidence>
<dbReference type="RefSeq" id="WP_203629182.1">
    <property type="nucleotide sequence ID" value="NZ_BNJR01000006.1"/>
</dbReference>
<gene>
    <name evidence="9 12" type="primary">ispE</name>
    <name evidence="12" type="ORF">YK48G_05510</name>
</gene>
<keyword evidence="9" id="KW-0414">Isoprene biosynthesis</keyword>
<evidence type="ECO:0000259" key="10">
    <source>
        <dbReference type="Pfam" id="PF00288"/>
    </source>
</evidence>
<evidence type="ECO:0000259" key="11">
    <source>
        <dbReference type="Pfam" id="PF08544"/>
    </source>
</evidence>
<evidence type="ECO:0000256" key="2">
    <source>
        <dbReference type="ARBA" id="ARBA00012052"/>
    </source>
</evidence>
<dbReference type="Pfam" id="PF08544">
    <property type="entry name" value="GHMP_kinases_C"/>
    <property type="match status" value="1"/>
</dbReference>
<dbReference type="Pfam" id="PF00288">
    <property type="entry name" value="GHMP_kinases_N"/>
    <property type="match status" value="1"/>
</dbReference>
<dbReference type="PANTHER" id="PTHR43527:SF2">
    <property type="entry name" value="4-DIPHOSPHOCYTIDYL-2-C-METHYL-D-ERYTHRITOL KINASE, CHLOROPLASTIC"/>
    <property type="match status" value="1"/>
</dbReference>
<evidence type="ECO:0000256" key="1">
    <source>
        <dbReference type="ARBA" id="ARBA00009684"/>
    </source>
</evidence>
<dbReference type="GO" id="GO:0016301">
    <property type="term" value="F:kinase activity"/>
    <property type="evidence" value="ECO:0007669"/>
    <property type="project" value="UniProtKB-KW"/>
</dbReference>
<comment type="function">
    <text evidence="9">Catalyzes the phosphorylation of the position 2 hydroxy group of 4-diphosphocytidyl-2C-methyl-D-erythritol.</text>
</comment>